<evidence type="ECO:0008006" key="3">
    <source>
        <dbReference type="Google" id="ProtNLM"/>
    </source>
</evidence>
<organism evidence="1 2">
    <name type="scientific">Pseudomonas frederiksbergensis</name>
    <dbReference type="NCBI Taxonomy" id="104087"/>
    <lineage>
        <taxon>Bacteria</taxon>
        <taxon>Pseudomonadati</taxon>
        <taxon>Pseudomonadota</taxon>
        <taxon>Gammaproteobacteria</taxon>
        <taxon>Pseudomonadales</taxon>
        <taxon>Pseudomonadaceae</taxon>
        <taxon>Pseudomonas</taxon>
    </lineage>
</organism>
<evidence type="ECO:0000313" key="2">
    <source>
        <dbReference type="Proteomes" id="UP000182567"/>
    </source>
</evidence>
<proteinExistence type="predicted"/>
<dbReference type="AlphaFoldDB" id="A0A1J0EEZ3"/>
<evidence type="ECO:0000313" key="1">
    <source>
        <dbReference type="EMBL" id="APC14617.1"/>
    </source>
</evidence>
<reference evidence="2" key="1">
    <citation type="submission" date="2016-10" db="EMBL/GenBank/DDBJ databases">
        <title>Pseudomonas frederiksbergensis ERGS4:02 complete genome.</title>
        <authorList>
            <person name="Kumar R."/>
            <person name="Acharya V."/>
            <person name="Singh D."/>
        </authorList>
    </citation>
    <scope>NUCLEOTIDE SEQUENCE [LARGE SCALE GENOMIC DNA]</scope>
    <source>
        <strain evidence="2">ERGS4:02</strain>
    </source>
</reference>
<dbReference type="RefSeq" id="WP_071550618.1">
    <property type="nucleotide sequence ID" value="NZ_CP017886.1"/>
</dbReference>
<dbReference type="OrthoDB" id="6957165at2"/>
<sequence length="129" mass="14625">MGLIKSVSIWVANTNWEESTLREVMNPAYSEDGDFLGSEFTNAFSLGFVDDDSIEADKVKLTKSLSEAIDGFSYDVDIFADIKQKNISSPIHEIDTLALVYDYKFSGAPLTNSIRHKQFFFLGNFEYRE</sequence>
<dbReference type="Pfam" id="PF14112">
    <property type="entry name" value="DUF4284"/>
    <property type="match status" value="1"/>
</dbReference>
<dbReference type="InterPro" id="IPR025560">
    <property type="entry name" value="Imm22"/>
</dbReference>
<accession>A0A1J0EEZ3</accession>
<name>A0A1J0EEZ3_9PSED</name>
<protein>
    <recommendedName>
        <fullName evidence="3">Immunity protein 22</fullName>
    </recommendedName>
</protein>
<gene>
    <name evidence="1" type="ORF">BLL42_02285</name>
</gene>
<dbReference type="Proteomes" id="UP000182567">
    <property type="component" value="Chromosome"/>
</dbReference>
<dbReference type="EMBL" id="CP017886">
    <property type="protein sequence ID" value="APC14617.1"/>
    <property type="molecule type" value="Genomic_DNA"/>
</dbReference>
<dbReference type="GeneID" id="46907029"/>